<dbReference type="Proteomes" id="UP001273935">
    <property type="component" value="Unassembled WGS sequence"/>
</dbReference>
<proteinExistence type="predicted"/>
<accession>A0ABU3XW06</accession>
<protein>
    <submittedName>
        <fullName evidence="1">Uncharacterized protein</fullName>
    </submittedName>
</protein>
<reference evidence="1 2" key="1">
    <citation type="submission" date="2023-10" db="EMBL/GenBank/DDBJ databases">
        <title>Pseudomonas otitidis isolated from a paediatric patient with cystic fibrosis in Chile.</title>
        <authorList>
            <person name="Amsteins-Romero L."/>
            <person name="Opazo-Capurro A."/>
            <person name="Matus-Kohler M."/>
            <person name="Gonzalez-Rocha G."/>
        </authorList>
    </citation>
    <scope>NUCLEOTIDE SEQUENCE [LARGE SCALE GENOMIC DNA]</scope>
    <source>
        <strain evidence="1 2">P-714</strain>
    </source>
</reference>
<comment type="caution">
    <text evidence="1">The sequence shown here is derived from an EMBL/GenBank/DDBJ whole genome shotgun (WGS) entry which is preliminary data.</text>
</comment>
<evidence type="ECO:0000313" key="1">
    <source>
        <dbReference type="EMBL" id="MDV3441670.1"/>
    </source>
</evidence>
<gene>
    <name evidence="1" type="ORF">R0G64_19820</name>
</gene>
<evidence type="ECO:0000313" key="2">
    <source>
        <dbReference type="Proteomes" id="UP001273935"/>
    </source>
</evidence>
<name>A0ABU3XW06_9GAMM</name>
<dbReference type="EMBL" id="JAWJUL010000084">
    <property type="protein sequence ID" value="MDV3441670.1"/>
    <property type="molecule type" value="Genomic_DNA"/>
</dbReference>
<dbReference type="RefSeq" id="WP_309041650.1">
    <property type="nucleotide sequence ID" value="NZ_CP133395.1"/>
</dbReference>
<sequence length="176" mass="19865">MEHFSCRAQLHGQNHLFIWYCDQTDGVVKNDAGKVVTFASEQDAKRYLNQLGLQLQDQDAVPNYDFNAVARWCASPDGEAINCSDFLNTWNMLGDLIGQSVGPSAFKEADRRLAHIYDRLFWGGNLPSITPEGEHFTPAWSDEDVQEIARLFTAGVAEISALFEVEPYRFESEGER</sequence>
<keyword evidence="2" id="KW-1185">Reference proteome</keyword>
<organism evidence="1 2">
    <name type="scientific">Metapseudomonas otitidis</name>
    <dbReference type="NCBI Taxonomy" id="319939"/>
    <lineage>
        <taxon>Bacteria</taxon>
        <taxon>Pseudomonadati</taxon>
        <taxon>Pseudomonadota</taxon>
        <taxon>Gammaproteobacteria</taxon>
        <taxon>Pseudomonadales</taxon>
        <taxon>Pseudomonadaceae</taxon>
        <taxon>Metapseudomonas</taxon>
    </lineage>
</organism>